<sequence>MIKILGLALLGLIIGTRGVKAWDHVSPAELNRVTAELGVPVLVAFIKPDEPSSTSFEEEWTTATSLADEQSQIQLSIDCSEHPSHCEIQPSMTFPSIFLLQANKPPVKYLGPLLSESFNQFLSRSIRLQPTPITESEDLAKFKTSDETVFILYLPEPHQPILSAYEDLAQKYKYEFSFGTITAVNDLLEKEKVAVNSKGALVAYKPLDGDTAKLSLDGLDFSSISGVDELEKFIKDASRPVITELSPWNHQRLINLGNPLVYLFAPTATLRNDLRKQFYRFARDYYHQFSSVLVDPFLFPGLMPKLGLLDTGGFPAGAVHILSENKIYPYPQGEKMTLGKVQGWGMKIWQGEVEPWTPGGNDKGGKTNTGGGGSGIRIQGKVGTKRKVTVGGGGGWGKGKISNLPPGVKINIPGVRRDEL</sequence>
<comment type="similarity">
    <text evidence="1">Belongs to the protein disulfide isomerase family.</text>
</comment>
<evidence type="ECO:0000256" key="3">
    <source>
        <dbReference type="SAM" id="SignalP"/>
    </source>
</evidence>
<dbReference type="PANTHER" id="PTHR18929">
    <property type="entry name" value="PROTEIN DISULFIDE ISOMERASE"/>
    <property type="match status" value="1"/>
</dbReference>
<dbReference type="GO" id="GO:0006457">
    <property type="term" value="P:protein folding"/>
    <property type="evidence" value="ECO:0007669"/>
    <property type="project" value="TreeGrafter"/>
</dbReference>
<feature type="chain" id="PRO_5042815459" evidence="3">
    <location>
        <begin position="22"/>
        <end position="420"/>
    </location>
</feature>
<dbReference type="Proteomes" id="UP001302321">
    <property type="component" value="Unassembled WGS sequence"/>
</dbReference>
<dbReference type="AlphaFoldDB" id="A0AAN7AAM9"/>
<feature type="signal peptide" evidence="3">
    <location>
        <begin position="1"/>
        <end position="21"/>
    </location>
</feature>
<accession>A0AAN7AAM9</accession>
<dbReference type="GO" id="GO:0005783">
    <property type="term" value="C:endoplasmic reticulum"/>
    <property type="evidence" value="ECO:0007669"/>
    <property type="project" value="TreeGrafter"/>
</dbReference>
<evidence type="ECO:0000313" key="4">
    <source>
        <dbReference type="EMBL" id="KAK4179245.1"/>
    </source>
</evidence>
<feature type="region of interest" description="Disordered" evidence="2">
    <location>
        <begin position="355"/>
        <end position="378"/>
    </location>
</feature>
<protein>
    <submittedName>
        <fullName evidence="4">Uncharacterized protein</fullName>
    </submittedName>
</protein>
<proteinExistence type="inferred from homology"/>
<keyword evidence="5" id="KW-1185">Reference proteome</keyword>
<reference evidence="4" key="2">
    <citation type="submission" date="2023-05" db="EMBL/GenBank/DDBJ databases">
        <authorList>
            <consortium name="Lawrence Berkeley National Laboratory"/>
            <person name="Steindorff A."/>
            <person name="Hensen N."/>
            <person name="Bonometti L."/>
            <person name="Westerberg I."/>
            <person name="Brannstrom I.O."/>
            <person name="Guillou S."/>
            <person name="Cros-Aarteil S."/>
            <person name="Calhoun S."/>
            <person name="Haridas S."/>
            <person name="Kuo A."/>
            <person name="Mondo S."/>
            <person name="Pangilinan J."/>
            <person name="Riley R."/>
            <person name="Labutti K."/>
            <person name="Andreopoulos B."/>
            <person name="Lipzen A."/>
            <person name="Chen C."/>
            <person name="Yanf M."/>
            <person name="Daum C."/>
            <person name="Ng V."/>
            <person name="Clum A."/>
            <person name="Ohm R."/>
            <person name="Martin F."/>
            <person name="Silar P."/>
            <person name="Natvig D."/>
            <person name="Lalanne C."/>
            <person name="Gautier V."/>
            <person name="Ament-Velasquez S.L."/>
            <person name="Kruys A."/>
            <person name="Hutchinson M.I."/>
            <person name="Powell A.J."/>
            <person name="Barry K."/>
            <person name="Miller A.N."/>
            <person name="Grigoriev I.V."/>
            <person name="Debuchy R."/>
            <person name="Gladieux P."/>
            <person name="Thoren M.H."/>
            <person name="Johannesson H."/>
        </authorList>
    </citation>
    <scope>NUCLEOTIDE SEQUENCE</scope>
    <source>
        <strain evidence="4">CBS 892.96</strain>
    </source>
</reference>
<dbReference type="CDD" id="cd02961">
    <property type="entry name" value="PDI_a_family"/>
    <property type="match status" value="1"/>
</dbReference>
<dbReference type="EMBL" id="MU866120">
    <property type="protein sequence ID" value="KAK4179245.1"/>
    <property type="molecule type" value="Genomic_DNA"/>
</dbReference>
<dbReference type="GO" id="GO:0034976">
    <property type="term" value="P:response to endoplasmic reticulum stress"/>
    <property type="evidence" value="ECO:0007669"/>
    <property type="project" value="TreeGrafter"/>
</dbReference>
<dbReference type="GO" id="GO:0003756">
    <property type="term" value="F:protein disulfide isomerase activity"/>
    <property type="evidence" value="ECO:0007669"/>
    <property type="project" value="TreeGrafter"/>
</dbReference>
<dbReference type="CDD" id="cd02981">
    <property type="entry name" value="PDI_b_family"/>
    <property type="match status" value="1"/>
</dbReference>
<evidence type="ECO:0000313" key="5">
    <source>
        <dbReference type="Proteomes" id="UP001302321"/>
    </source>
</evidence>
<comment type="caution">
    <text evidence="4">The sequence shown here is derived from an EMBL/GenBank/DDBJ whole genome shotgun (WGS) entry which is preliminary data.</text>
</comment>
<dbReference type="CDD" id="cd02982">
    <property type="entry name" value="PDI_b'_family"/>
    <property type="match status" value="1"/>
</dbReference>
<dbReference type="Gene3D" id="3.40.30.10">
    <property type="entry name" value="Glutaredoxin"/>
    <property type="match status" value="3"/>
</dbReference>
<keyword evidence="3" id="KW-0732">Signal</keyword>
<dbReference type="InterPro" id="IPR036249">
    <property type="entry name" value="Thioredoxin-like_sf"/>
</dbReference>
<evidence type="ECO:0000256" key="2">
    <source>
        <dbReference type="SAM" id="MobiDB-lite"/>
    </source>
</evidence>
<evidence type="ECO:0000256" key="1">
    <source>
        <dbReference type="ARBA" id="ARBA00006347"/>
    </source>
</evidence>
<organism evidence="4 5">
    <name type="scientific">Triangularia setosa</name>
    <dbReference type="NCBI Taxonomy" id="2587417"/>
    <lineage>
        <taxon>Eukaryota</taxon>
        <taxon>Fungi</taxon>
        <taxon>Dikarya</taxon>
        <taxon>Ascomycota</taxon>
        <taxon>Pezizomycotina</taxon>
        <taxon>Sordariomycetes</taxon>
        <taxon>Sordariomycetidae</taxon>
        <taxon>Sordariales</taxon>
        <taxon>Podosporaceae</taxon>
        <taxon>Triangularia</taxon>
    </lineage>
</organism>
<gene>
    <name evidence="4" type="ORF">QBC36DRAFT_298617</name>
</gene>
<reference evidence="4" key="1">
    <citation type="journal article" date="2023" name="Mol. Phylogenet. Evol.">
        <title>Genome-scale phylogeny and comparative genomics of the fungal order Sordariales.</title>
        <authorList>
            <person name="Hensen N."/>
            <person name="Bonometti L."/>
            <person name="Westerberg I."/>
            <person name="Brannstrom I.O."/>
            <person name="Guillou S."/>
            <person name="Cros-Aarteil S."/>
            <person name="Calhoun S."/>
            <person name="Haridas S."/>
            <person name="Kuo A."/>
            <person name="Mondo S."/>
            <person name="Pangilinan J."/>
            <person name="Riley R."/>
            <person name="LaButti K."/>
            <person name="Andreopoulos B."/>
            <person name="Lipzen A."/>
            <person name="Chen C."/>
            <person name="Yan M."/>
            <person name="Daum C."/>
            <person name="Ng V."/>
            <person name="Clum A."/>
            <person name="Steindorff A."/>
            <person name="Ohm R.A."/>
            <person name="Martin F."/>
            <person name="Silar P."/>
            <person name="Natvig D.O."/>
            <person name="Lalanne C."/>
            <person name="Gautier V."/>
            <person name="Ament-Velasquez S.L."/>
            <person name="Kruys A."/>
            <person name="Hutchinson M.I."/>
            <person name="Powell A.J."/>
            <person name="Barry K."/>
            <person name="Miller A.N."/>
            <person name="Grigoriev I.V."/>
            <person name="Debuchy R."/>
            <person name="Gladieux P."/>
            <person name="Hiltunen Thoren M."/>
            <person name="Johannesson H."/>
        </authorList>
    </citation>
    <scope>NUCLEOTIDE SEQUENCE</scope>
    <source>
        <strain evidence="4">CBS 892.96</strain>
    </source>
</reference>
<name>A0AAN7AAM9_9PEZI</name>
<dbReference type="SUPFAM" id="SSF52833">
    <property type="entry name" value="Thioredoxin-like"/>
    <property type="match status" value="3"/>
</dbReference>
<dbReference type="Pfam" id="PF13848">
    <property type="entry name" value="Thioredoxin_6"/>
    <property type="match status" value="1"/>
</dbReference>